<dbReference type="PANTHER" id="PTHR13510">
    <property type="entry name" value="FYVE-FINGER-CONTAINING RAB5 EFFECTOR PROTEIN RABENOSYN-5-RELATED"/>
    <property type="match status" value="1"/>
</dbReference>
<accession>A0A8T1X322</accession>
<keyword evidence="2 4" id="KW-0863">Zinc-finger</keyword>
<feature type="domain" description="FYVE-type" evidence="6">
    <location>
        <begin position="281"/>
        <end position="350"/>
    </location>
</feature>
<feature type="compositionally biased region" description="Acidic residues" evidence="5">
    <location>
        <begin position="407"/>
        <end position="418"/>
    </location>
</feature>
<feature type="compositionally biased region" description="Basic and acidic residues" evidence="5">
    <location>
        <begin position="368"/>
        <end position="379"/>
    </location>
</feature>
<dbReference type="SMART" id="SM00064">
    <property type="entry name" value="FYVE"/>
    <property type="match status" value="1"/>
</dbReference>
<evidence type="ECO:0000256" key="2">
    <source>
        <dbReference type="ARBA" id="ARBA00022771"/>
    </source>
</evidence>
<evidence type="ECO:0000259" key="6">
    <source>
        <dbReference type="PROSITE" id="PS50178"/>
    </source>
</evidence>
<dbReference type="InterPro" id="IPR052727">
    <property type="entry name" value="Rab4/Rab5_effector"/>
</dbReference>
<reference evidence="7" key="1">
    <citation type="submission" date="2021-02" db="EMBL/GenBank/DDBJ databases">
        <authorList>
            <person name="Palmer J.M."/>
        </authorList>
    </citation>
    <scope>NUCLEOTIDE SEQUENCE</scope>
    <source>
        <strain evidence="7">SCRP23</strain>
    </source>
</reference>
<evidence type="ECO:0000256" key="1">
    <source>
        <dbReference type="ARBA" id="ARBA00022723"/>
    </source>
</evidence>
<dbReference type="Pfam" id="PF01363">
    <property type="entry name" value="FYVE"/>
    <property type="match status" value="1"/>
</dbReference>
<feature type="region of interest" description="Disordered" evidence="5">
    <location>
        <begin position="535"/>
        <end position="576"/>
    </location>
</feature>
<comment type="caution">
    <text evidence="7">The sequence shown here is derived from an EMBL/GenBank/DDBJ whole genome shotgun (WGS) entry which is preliminary data.</text>
</comment>
<evidence type="ECO:0000256" key="5">
    <source>
        <dbReference type="SAM" id="MobiDB-lite"/>
    </source>
</evidence>
<feature type="region of interest" description="Disordered" evidence="5">
    <location>
        <begin position="353"/>
        <end position="394"/>
    </location>
</feature>
<dbReference type="PROSITE" id="PS50178">
    <property type="entry name" value="ZF_FYVE"/>
    <property type="match status" value="1"/>
</dbReference>
<evidence type="ECO:0000256" key="4">
    <source>
        <dbReference type="PROSITE-ProRule" id="PRU00091"/>
    </source>
</evidence>
<proteinExistence type="predicted"/>
<gene>
    <name evidence="7" type="ORF">PHYBOEH_008181</name>
</gene>
<sequence>MLSGRGRTKSRNDTKTFPLPDDFFPAVELSDEQIQSYEAQVNEIVRNALLEYERHEAKGAYPIYGSPWVSVGTEGSLTAIRQESPEGLSRSEFRVYGRINGNYRSLMDFHYAETSEQLFEWNQFMFGYAVDAVVLKNIHKRSSGKPHEYLGIKWTCLHPSSFSRKRDMCYLECLTYTKDELGRNVGVRVTLPAEIDECPDLYRTLKVKRVKTHSVTILRPAESSSDATHLFAMSENDFAGLSVSAKSFRKMMRMHNDMSMYVESKQISRQGMMSKANWVPKESRKACTNCKLTFNAAMRHRYHCRLCGDIFCRHCVIVRGAARERNGEARSRVFQVAKTPFCKACLSATRHENEVSQATASDTSAEANARKSDATSADRKRGKLTKTVSGASDCSSRDWWEENASDWTESDWSETESEDTGKASLNASGRSRLASSLSSSHSSWTSISRPDDSLEKDDISFVATLDVIDDDVAVLDEKPRRPKLHRKLSSRFSKSQRLERNQPTIMQEVTEVIDTTDMLPMSEFRRSGTGFVLPDLPSKYSRRRGSRDSLLASSAPRPSRHLAGRDEPTNRFQSSRSISQCLAEQEELLRCMLSVSRVHSNPGVGSTRRIATPGKVDFAATMPVQRSNVRLYEI</sequence>
<dbReference type="OrthoDB" id="79940at2759"/>
<dbReference type="AlphaFoldDB" id="A0A8T1X322"/>
<keyword evidence="3" id="KW-0862">Zinc</keyword>
<feature type="region of interest" description="Disordered" evidence="5">
    <location>
        <begin position="407"/>
        <end position="428"/>
    </location>
</feature>
<keyword evidence="8" id="KW-1185">Reference proteome</keyword>
<dbReference type="GO" id="GO:0008270">
    <property type="term" value="F:zinc ion binding"/>
    <property type="evidence" value="ECO:0007669"/>
    <property type="project" value="UniProtKB-KW"/>
</dbReference>
<dbReference type="InterPro" id="IPR000306">
    <property type="entry name" value="Znf_FYVE"/>
</dbReference>
<feature type="compositionally biased region" description="Polar residues" evidence="5">
    <location>
        <begin position="355"/>
        <end position="366"/>
    </location>
</feature>
<name>A0A8T1X322_9STRA</name>
<protein>
    <recommendedName>
        <fullName evidence="6">FYVE-type domain-containing protein</fullName>
    </recommendedName>
</protein>
<dbReference type="PANTHER" id="PTHR13510:SF44">
    <property type="entry name" value="RABENOSYN-5"/>
    <property type="match status" value="1"/>
</dbReference>
<dbReference type="Proteomes" id="UP000693981">
    <property type="component" value="Unassembled WGS sequence"/>
</dbReference>
<evidence type="ECO:0000256" key="3">
    <source>
        <dbReference type="ARBA" id="ARBA00022833"/>
    </source>
</evidence>
<dbReference type="EMBL" id="JAGDFL010000047">
    <property type="protein sequence ID" value="KAG7399674.1"/>
    <property type="molecule type" value="Genomic_DNA"/>
</dbReference>
<organism evidence="7 8">
    <name type="scientific">Phytophthora boehmeriae</name>
    <dbReference type="NCBI Taxonomy" id="109152"/>
    <lineage>
        <taxon>Eukaryota</taxon>
        <taxon>Sar</taxon>
        <taxon>Stramenopiles</taxon>
        <taxon>Oomycota</taxon>
        <taxon>Peronosporomycetes</taxon>
        <taxon>Peronosporales</taxon>
        <taxon>Peronosporaceae</taxon>
        <taxon>Phytophthora</taxon>
    </lineage>
</organism>
<evidence type="ECO:0000313" key="7">
    <source>
        <dbReference type="EMBL" id="KAG7399674.1"/>
    </source>
</evidence>
<keyword evidence="1" id="KW-0479">Metal-binding</keyword>
<evidence type="ECO:0000313" key="8">
    <source>
        <dbReference type="Proteomes" id="UP000693981"/>
    </source>
</evidence>
<dbReference type="InterPro" id="IPR017455">
    <property type="entry name" value="Znf_FYVE-rel"/>
</dbReference>